<dbReference type="InterPro" id="IPR036864">
    <property type="entry name" value="Zn2-C6_fun-type_DNA-bd_sf"/>
</dbReference>
<feature type="compositionally biased region" description="Basic and acidic residues" evidence="6">
    <location>
        <begin position="731"/>
        <end position="746"/>
    </location>
</feature>
<dbReference type="InterPro" id="IPR050815">
    <property type="entry name" value="TF_fung"/>
</dbReference>
<feature type="region of interest" description="Disordered" evidence="6">
    <location>
        <begin position="511"/>
        <end position="546"/>
    </location>
</feature>
<dbReference type="Proteomes" id="UP001498398">
    <property type="component" value="Unassembled WGS sequence"/>
</dbReference>
<protein>
    <recommendedName>
        <fullName evidence="7">Zn(2)-C6 fungal-type domain-containing protein</fullName>
    </recommendedName>
</protein>
<evidence type="ECO:0000256" key="4">
    <source>
        <dbReference type="ARBA" id="ARBA00023163"/>
    </source>
</evidence>
<comment type="subcellular location">
    <subcellularLocation>
        <location evidence="1">Nucleus</location>
    </subcellularLocation>
</comment>
<evidence type="ECO:0000256" key="2">
    <source>
        <dbReference type="ARBA" id="ARBA00022723"/>
    </source>
</evidence>
<keyword evidence="4" id="KW-0804">Transcription</keyword>
<dbReference type="InterPro" id="IPR001138">
    <property type="entry name" value="Zn2Cys6_DnaBD"/>
</dbReference>
<dbReference type="EMBL" id="JBANRG010000054">
    <property type="protein sequence ID" value="KAK7443515.1"/>
    <property type="molecule type" value="Genomic_DNA"/>
</dbReference>
<dbReference type="SMART" id="SM00066">
    <property type="entry name" value="GAL4"/>
    <property type="match status" value="1"/>
</dbReference>
<dbReference type="PANTHER" id="PTHR47338">
    <property type="entry name" value="ZN(II)2CYS6 TRANSCRIPTION FACTOR (EUROFUNG)-RELATED"/>
    <property type="match status" value="1"/>
</dbReference>
<accession>A0ABR1IZ92</accession>
<feature type="region of interest" description="Disordered" evidence="6">
    <location>
        <begin position="1"/>
        <end position="26"/>
    </location>
</feature>
<dbReference type="PROSITE" id="PS00463">
    <property type="entry name" value="ZN2_CY6_FUNGAL_1"/>
    <property type="match status" value="1"/>
</dbReference>
<evidence type="ECO:0000256" key="5">
    <source>
        <dbReference type="ARBA" id="ARBA00023242"/>
    </source>
</evidence>
<proteinExistence type="predicted"/>
<organism evidence="8 9">
    <name type="scientific">Marasmiellus scandens</name>
    <dbReference type="NCBI Taxonomy" id="2682957"/>
    <lineage>
        <taxon>Eukaryota</taxon>
        <taxon>Fungi</taxon>
        <taxon>Dikarya</taxon>
        <taxon>Basidiomycota</taxon>
        <taxon>Agaricomycotina</taxon>
        <taxon>Agaricomycetes</taxon>
        <taxon>Agaricomycetidae</taxon>
        <taxon>Agaricales</taxon>
        <taxon>Marasmiineae</taxon>
        <taxon>Omphalotaceae</taxon>
        <taxon>Marasmiellus</taxon>
    </lineage>
</organism>
<comment type="caution">
    <text evidence="8">The sequence shown here is derived from an EMBL/GenBank/DDBJ whole genome shotgun (WGS) entry which is preliminary data.</text>
</comment>
<keyword evidence="5" id="KW-0539">Nucleus</keyword>
<evidence type="ECO:0000313" key="9">
    <source>
        <dbReference type="Proteomes" id="UP001498398"/>
    </source>
</evidence>
<feature type="domain" description="Zn(2)-C6 fungal-type" evidence="7">
    <location>
        <begin position="28"/>
        <end position="63"/>
    </location>
</feature>
<dbReference type="SUPFAM" id="SSF57701">
    <property type="entry name" value="Zn2/Cys6 DNA-binding domain"/>
    <property type="match status" value="1"/>
</dbReference>
<keyword evidence="2" id="KW-0479">Metal-binding</keyword>
<feature type="region of interest" description="Disordered" evidence="6">
    <location>
        <begin position="346"/>
        <end position="398"/>
    </location>
</feature>
<feature type="compositionally biased region" description="Low complexity" evidence="6">
    <location>
        <begin position="381"/>
        <end position="392"/>
    </location>
</feature>
<reference evidence="8 9" key="1">
    <citation type="submission" date="2024-01" db="EMBL/GenBank/DDBJ databases">
        <title>A draft genome for the cacao thread blight pathogen Marasmiellus scandens.</title>
        <authorList>
            <person name="Baruah I.K."/>
            <person name="Leung J."/>
            <person name="Bukari Y."/>
            <person name="Amoako-Attah I."/>
            <person name="Meinhardt L.W."/>
            <person name="Bailey B.A."/>
            <person name="Cohen S.P."/>
        </authorList>
    </citation>
    <scope>NUCLEOTIDE SEQUENCE [LARGE SCALE GENOMIC DNA]</scope>
    <source>
        <strain evidence="8 9">GH-19</strain>
    </source>
</reference>
<evidence type="ECO:0000313" key="8">
    <source>
        <dbReference type="EMBL" id="KAK7443515.1"/>
    </source>
</evidence>
<keyword evidence="9" id="KW-1185">Reference proteome</keyword>
<evidence type="ECO:0000256" key="1">
    <source>
        <dbReference type="ARBA" id="ARBA00004123"/>
    </source>
</evidence>
<evidence type="ECO:0000259" key="7">
    <source>
        <dbReference type="PROSITE" id="PS50048"/>
    </source>
</evidence>
<dbReference type="CDD" id="cd12148">
    <property type="entry name" value="fungal_TF_MHR"/>
    <property type="match status" value="1"/>
</dbReference>
<evidence type="ECO:0000256" key="3">
    <source>
        <dbReference type="ARBA" id="ARBA00023015"/>
    </source>
</evidence>
<feature type="compositionally biased region" description="Polar residues" evidence="6">
    <location>
        <begin position="511"/>
        <end position="525"/>
    </location>
</feature>
<name>A0ABR1IZ92_9AGAR</name>
<dbReference type="Pfam" id="PF04082">
    <property type="entry name" value="Fungal_trans"/>
    <property type="match status" value="1"/>
</dbReference>
<feature type="region of interest" description="Disordered" evidence="6">
    <location>
        <begin position="72"/>
        <end position="100"/>
    </location>
</feature>
<evidence type="ECO:0000256" key="6">
    <source>
        <dbReference type="SAM" id="MobiDB-lite"/>
    </source>
</evidence>
<sequence length="839" mass="91807">MLEPTAPSNSPPAANLQAPPKQKRSSVACRRCRRLRAKCVKEDGDRGVCRGCIDAGVPNECEFLPRGMSAIDRAPRPAARRKRQRRDVSPDGGSSLEGANGGPLPAYGHAVINGYCTCCRQNVPAQALVSPGASAIVNPSPALEELLPPQNELIEACEWFFSTYFQLGFLHKPTFMHTLLTSPSSLSPFLLLSMLSISARFTPSLIQRYQTGPNAAQVFAKRAQKLAGEELLGAATLERAQGFFLCSIWSWGSGYRDRSWIFLGVAARMVSILKLSQEDSYKLPPDATVEDVISAEVARRTWWVIFMSDNLLSSGCGRPISFDLDRVTIPLPLDEDHFYFGHQGPTTVLPGTRAKPRLPSETGTPAQFTPPHIDPQLQSQRNNNGEDTNGNSSGSGGERSLYGNLITIADIWARVARSALQRAKSPSMADGMCNLAPWVHESDYYRLDKELETWESTLGSRQSWSLSNLLAYQSKSLDMGFRGIFLIMHLAHIVLRRSYLPMMARDVQSGQSSALRSGNPKANGTSGAGHDSGRNGYVFPEGTTPQPPPPRFWETMVHDMFAHALKAIDLVKSWIPTRPFARGCTPMMGFSLFMAGSVLIYLRKWKWLCPSLYQYTESSVRLALDMISEIAQVWPSMGQRWHSGLSQAAATAFGANNPFSNSSLRDRGVEGLGRAAEADLIVDDREGMYRHKSLEDTGSEEPGDSPVTDFSDRPRSVSVSGPSSHAQSPTLHRDPSIDPSRPRADSVPHQAPAQAHDTHMLYSLAAAASMDQKRGAAALAQNGHPPMHSHGGQSSIPAFIPSGPEQVPIDWNHFQTDMAVLLQDDLGTHLEYGGDGWAF</sequence>
<dbReference type="InterPro" id="IPR007219">
    <property type="entry name" value="XnlR_reg_dom"/>
</dbReference>
<gene>
    <name evidence="8" type="ORF">VKT23_015687</name>
</gene>
<dbReference type="PANTHER" id="PTHR47338:SF5">
    <property type="entry name" value="ZN(II)2CYS6 TRANSCRIPTION FACTOR (EUROFUNG)"/>
    <property type="match status" value="1"/>
</dbReference>
<dbReference type="PROSITE" id="PS50048">
    <property type="entry name" value="ZN2_CY6_FUNGAL_2"/>
    <property type="match status" value="1"/>
</dbReference>
<dbReference type="SMART" id="SM00906">
    <property type="entry name" value="Fungal_trans"/>
    <property type="match status" value="1"/>
</dbReference>
<keyword evidence="3" id="KW-0805">Transcription regulation</keyword>
<dbReference type="Gene3D" id="4.10.240.10">
    <property type="entry name" value="Zn(2)-C6 fungal-type DNA-binding domain"/>
    <property type="match status" value="1"/>
</dbReference>
<feature type="region of interest" description="Disordered" evidence="6">
    <location>
        <begin position="687"/>
        <end position="754"/>
    </location>
</feature>